<keyword evidence="1" id="KW-0472">Membrane</keyword>
<reference evidence="3" key="2">
    <citation type="submission" date="2020-12" db="EMBL/GenBank/DDBJ databases">
        <title>New Spironucleus salmonicida genome in near-complete chromosomes.</title>
        <authorList>
            <person name="Xu F."/>
            <person name="Kurt Z."/>
            <person name="Jimenez-Gonzalez A."/>
            <person name="Astvaldsson A."/>
            <person name="Andersson J.O."/>
            <person name="Svard S.G."/>
        </authorList>
    </citation>
    <scope>NUCLEOTIDE SEQUENCE</scope>
    <source>
        <strain evidence="3">ATCC 50377</strain>
    </source>
</reference>
<protein>
    <submittedName>
        <fullName evidence="3">Transmembrane domain-containing protein</fullName>
    </submittedName>
</protein>
<evidence type="ECO:0000313" key="3">
    <source>
        <dbReference type="EMBL" id="KAH0576561.1"/>
    </source>
</evidence>
<dbReference type="GeneID" id="94296148"/>
<dbReference type="EMBL" id="KI546089">
    <property type="protein sequence ID" value="EST45715.1"/>
    <property type="molecule type" value="Genomic_DNA"/>
</dbReference>
<name>V6LM43_9EUKA</name>
<keyword evidence="1" id="KW-1133">Transmembrane helix</keyword>
<keyword evidence="4" id="KW-1185">Reference proteome</keyword>
<reference evidence="2 3" key="1">
    <citation type="journal article" date="2014" name="PLoS Genet.">
        <title>The Genome of Spironucleus salmonicida Highlights a Fish Pathogen Adapted to Fluctuating Environments.</title>
        <authorList>
            <person name="Xu F."/>
            <person name="Jerlstrom-Hultqvist J."/>
            <person name="Einarsson E."/>
            <person name="Astvaldsson A."/>
            <person name="Svard S.G."/>
            <person name="Andersson J.O."/>
        </authorList>
    </citation>
    <scope>NUCLEOTIDE SEQUENCE</scope>
    <source>
        <strain evidence="3">ATCC 50377</strain>
    </source>
</reference>
<dbReference type="RefSeq" id="XP_067767334.1">
    <property type="nucleotide sequence ID" value="XM_067906017.1"/>
</dbReference>
<dbReference type="VEuPathDB" id="GiardiaDB:SS50377_22125"/>
<keyword evidence="1 3" id="KW-0812">Transmembrane</keyword>
<dbReference type="Proteomes" id="UP000018208">
    <property type="component" value="Unassembled WGS sequence"/>
</dbReference>
<feature type="transmembrane region" description="Helical" evidence="1">
    <location>
        <begin position="39"/>
        <end position="57"/>
    </location>
</feature>
<dbReference type="EMBL" id="AUWU02000002">
    <property type="protein sequence ID" value="KAH0576561.1"/>
    <property type="molecule type" value="Genomic_DNA"/>
</dbReference>
<gene>
    <name evidence="3" type="ORF">SS50377_22125</name>
    <name evidence="2" type="ORF">SS50377_jh014</name>
</gene>
<evidence type="ECO:0000256" key="1">
    <source>
        <dbReference type="SAM" id="Phobius"/>
    </source>
</evidence>
<accession>V6LM43</accession>
<dbReference type="KEGG" id="ssao:94296148"/>
<sequence>MSISSFIAKSKQTSISYFITDLIGFIFILSIPLKFCSKYNISNMSSIIVTILFLSSNKIFYQLLVGQELLSPVIGLNYPPIIVAHLIVQFTEITNYHLYNIISPYVILYFSVSDSLRKSKSMRSKASYSEKLTFILSQLGRPIILFALSQCKATFNLNVLVRPLIILIITDFTQGDLTEIIITSLDCIMLGLKLQYNINGYIIIYDTVQQSLLHLESFIKSLIE</sequence>
<proteinExistence type="predicted"/>
<feature type="transmembrane region" description="Helical" evidence="1">
    <location>
        <begin position="15"/>
        <end position="33"/>
    </location>
</feature>
<feature type="transmembrane region" description="Helical" evidence="1">
    <location>
        <begin position="96"/>
        <end position="116"/>
    </location>
</feature>
<evidence type="ECO:0000313" key="4">
    <source>
        <dbReference type="Proteomes" id="UP000018208"/>
    </source>
</evidence>
<organism evidence="2">
    <name type="scientific">Spironucleus salmonicida</name>
    <dbReference type="NCBI Taxonomy" id="348837"/>
    <lineage>
        <taxon>Eukaryota</taxon>
        <taxon>Metamonada</taxon>
        <taxon>Diplomonadida</taxon>
        <taxon>Hexamitidae</taxon>
        <taxon>Hexamitinae</taxon>
        <taxon>Spironucleus</taxon>
    </lineage>
</organism>
<dbReference type="AlphaFoldDB" id="V6LM43"/>
<evidence type="ECO:0000313" key="2">
    <source>
        <dbReference type="EMBL" id="EST45715.1"/>
    </source>
</evidence>